<dbReference type="Pfam" id="PF01565">
    <property type="entry name" value="FAD_binding_4"/>
    <property type="match status" value="1"/>
</dbReference>
<gene>
    <name evidence="7" type="ORF">JX265_004708</name>
</gene>
<dbReference type="SUPFAM" id="SSF56176">
    <property type="entry name" value="FAD-binding/transporter-associated domain-like"/>
    <property type="match status" value="1"/>
</dbReference>
<dbReference type="Proteomes" id="UP000829685">
    <property type="component" value="Unassembled WGS sequence"/>
</dbReference>
<dbReference type="InterPro" id="IPR016169">
    <property type="entry name" value="FAD-bd_PCMH_sub2"/>
</dbReference>
<evidence type="ECO:0000256" key="1">
    <source>
        <dbReference type="ARBA" id="ARBA00005466"/>
    </source>
</evidence>
<evidence type="ECO:0000256" key="3">
    <source>
        <dbReference type="ARBA" id="ARBA00022827"/>
    </source>
</evidence>
<feature type="domain" description="FAD-binding PCMH-type" evidence="6">
    <location>
        <begin position="59"/>
        <end position="230"/>
    </location>
</feature>
<proteinExistence type="inferred from homology"/>
<keyword evidence="4" id="KW-0560">Oxidoreductase</keyword>
<evidence type="ECO:0000256" key="2">
    <source>
        <dbReference type="ARBA" id="ARBA00022630"/>
    </source>
</evidence>
<reference evidence="7" key="1">
    <citation type="submission" date="2021-03" db="EMBL/GenBank/DDBJ databases">
        <title>Revisited historic fungal species revealed as producer of novel bioactive compounds through whole genome sequencing and comparative genomics.</title>
        <authorList>
            <person name="Vignolle G.A."/>
            <person name="Hochenegger N."/>
            <person name="Mach R.L."/>
            <person name="Mach-Aigner A.R."/>
            <person name="Javad Rahimi M."/>
            <person name="Salim K.A."/>
            <person name="Chan C.M."/>
            <person name="Lim L.B.L."/>
            <person name="Cai F."/>
            <person name="Druzhinina I.S."/>
            <person name="U'Ren J.M."/>
            <person name="Derntl C."/>
        </authorList>
    </citation>
    <scope>NUCLEOTIDE SEQUENCE</scope>
    <source>
        <strain evidence="7">TUCIM 5799</strain>
    </source>
</reference>
<evidence type="ECO:0000259" key="6">
    <source>
        <dbReference type="PROSITE" id="PS51387"/>
    </source>
</evidence>
<dbReference type="GO" id="GO:0071949">
    <property type="term" value="F:FAD binding"/>
    <property type="evidence" value="ECO:0007669"/>
    <property type="project" value="InterPro"/>
</dbReference>
<dbReference type="InterPro" id="IPR006094">
    <property type="entry name" value="Oxid_FAD_bind_N"/>
</dbReference>
<dbReference type="PANTHER" id="PTHR42973">
    <property type="entry name" value="BINDING OXIDOREDUCTASE, PUTATIVE (AFU_ORTHOLOGUE AFUA_1G17690)-RELATED"/>
    <property type="match status" value="1"/>
</dbReference>
<dbReference type="PROSITE" id="PS51387">
    <property type="entry name" value="FAD_PCMH"/>
    <property type="match status" value="1"/>
</dbReference>
<sequence length="501" mass="52822">MLRNFSVLGLLCVVTSGAARGSCANCCAKLASSLPGKVFSPDSAAYEASLASYWALQEQLITPSCIVSPTTAIDVSTALKIIVPDSCKFAVRGGGHGTAVGVANIEDGITIDLRGIDTIVLSEDKEQVAVGGAATLGDVYTYLAQYGVSIPGARAAGIGVGGSTLGGGFGYFAPSQGLAADSVAEYEVVLANGDIITANQQSNSDLWRALKGGGSNFGIVTKLTFNTFPLGEVWAGDVFFSVSNETVQSTATALYNFASNPDYDENASVFVLYAYQNAPVVLVEYTYTAPVVDAPVFDEFEAVPGQLLNTTAVTTIPTLSASSQAQSPSGFEQITFAMTFVNDEQMILEAYNIMIAASSKLTGVAGAAIGLTLRPIVPSMIRPDDVLGLEVPAQGLIQTIGSVQFNLTADYSLMNNVADQMLSDLEAAAKRLGVYNRYIDMNHAKTEQKVLEGYGSQNYELLKAVAGKYDPKGVFQNLMPGGFKLLWVEFYILAPFDSSDH</sequence>
<dbReference type="Gene3D" id="3.30.465.10">
    <property type="match status" value="1"/>
</dbReference>
<evidence type="ECO:0000256" key="4">
    <source>
        <dbReference type="ARBA" id="ARBA00023002"/>
    </source>
</evidence>
<keyword evidence="2" id="KW-0285">Flavoprotein</keyword>
<dbReference type="InterPro" id="IPR050416">
    <property type="entry name" value="FAD-linked_Oxidoreductase"/>
</dbReference>
<accession>A0A9P9WPP2</accession>
<evidence type="ECO:0000313" key="7">
    <source>
        <dbReference type="EMBL" id="KAI1874500.1"/>
    </source>
</evidence>
<feature type="signal peptide" evidence="5">
    <location>
        <begin position="1"/>
        <end position="19"/>
    </location>
</feature>
<comment type="similarity">
    <text evidence="1">Belongs to the oxygen-dependent FAD-linked oxidoreductase family.</text>
</comment>
<dbReference type="AlphaFoldDB" id="A0A9P9WPP2"/>
<keyword evidence="5" id="KW-0732">Signal</keyword>
<organism evidence="7 8">
    <name type="scientific">Neoarthrinium moseri</name>
    <dbReference type="NCBI Taxonomy" id="1658444"/>
    <lineage>
        <taxon>Eukaryota</taxon>
        <taxon>Fungi</taxon>
        <taxon>Dikarya</taxon>
        <taxon>Ascomycota</taxon>
        <taxon>Pezizomycotina</taxon>
        <taxon>Sordariomycetes</taxon>
        <taxon>Xylariomycetidae</taxon>
        <taxon>Amphisphaeriales</taxon>
        <taxon>Apiosporaceae</taxon>
        <taxon>Neoarthrinium</taxon>
    </lineage>
</organism>
<dbReference type="EMBL" id="JAFIMR010000009">
    <property type="protein sequence ID" value="KAI1874500.1"/>
    <property type="molecule type" value="Genomic_DNA"/>
</dbReference>
<keyword evidence="3" id="KW-0274">FAD</keyword>
<dbReference type="GO" id="GO:0016491">
    <property type="term" value="F:oxidoreductase activity"/>
    <property type="evidence" value="ECO:0007669"/>
    <property type="project" value="UniProtKB-KW"/>
</dbReference>
<evidence type="ECO:0000313" key="8">
    <source>
        <dbReference type="Proteomes" id="UP000829685"/>
    </source>
</evidence>
<name>A0A9P9WPP2_9PEZI</name>
<dbReference type="InterPro" id="IPR036318">
    <property type="entry name" value="FAD-bd_PCMH-like_sf"/>
</dbReference>
<feature type="chain" id="PRO_5040366214" description="FAD-binding PCMH-type domain-containing protein" evidence="5">
    <location>
        <begin position="20"/>
        <end position="501"/>
    </location>
</feature>
<dbReference type="PANTHER" id="PTHR42973:SF22">
    <property type="entry name" value="FAD-BINDING PCMH-TYPE DOMAIN-CONTAINING PROTEIN-RELATED"/>
    <property type="match status" value="1"/>
</dbReference>
<comment type="caution">
    <text evidence="7">The sequence shown here is derived from an EMBL/GenBank/DDBJ whole genome shotgun (WGS) entry which is preliminary data.</text>
</comment>
<protein>
    <recommendedName>
        <fullName evidence="6">FAD-binding PCMH-type domain-containing protein</fullName>
    </recommendedName>
</protein>
<keyword evidence="8" id="KW-1185">Reference proteome</keyword>
<evidence type="ECO:0000256" key="5">
    <source>
        <dbReference type="SAM" id="SignalP"/>
    </source>
</evidence>
<dbReference type="InterPro" id="IPR016166">
    <property type="entry name" value="FAD-bd_PCMH"/>
</dbReference>